<gene>
    <name evidence="2" type="ORF">MTR67_002525</name>
</gene>
<name>A0AAF0PSK8_SOLVR</name>
<dbReference type="AlphaFoldDB" id="A0AAF0PSK8"/>
<dbReference type="EMBL" id="CP133612">
    <property type="protein sequence ID" value="WMV09140.1"/>
    <property type="molecule type" value="Genomic_DNA"/>
</dbReference>
<accession>A0AAF0PSK8</accession>
<dbReference type="SUPFAM" id="SSF56672">
    <property type="entry name" value="DNA/RNA polymerases"/>
    <property type="match status" value="1"/>
</dbReference>
<evidence type="ECO:0000313" key="3">
    <source>
        <dbReference type="Proteomes" id="UP001234989"/>
    </source>
</evidence>
<organism evidence="2 3">
    <name type="scientific">Solanum verrucosum</name>
    <dbReference type="NCBI Taxonomy" id="315347"/>
    <lineage>
        <taxon>Eukaryota</taxon>
        <taxon>Viridiplantae</taxon>
        <taxon>Streptophyta</taxon>
        <taxon>Embryophyta</taxon>
        <taxon>Tracheophyta</taxon>
        <taxon>Spermatophyta</taxon>
        <taxon>Magnoliopsida</taxon>
        <taxon>eudicotyledons</taxon>
        <taxon>Gunneridae</taxon>
        <taxon>Pentapetalae</taxon>
        <taxon>asterids</taxon>
        <taxon>lamiids</taxon>
        <taxon>Solanales</taxon>
        <taxon>Solanaceae</taxon>
        <taxon>Solanoideae</taxon>
        <taxon>Solaneae</taxon>
        <taxon>Solanum</taxon>
    </lineage>
</organism>
<dbReference type="InterPro" id="IPR043128">
    <property type="entry name" value="Rev_trsase/Diguanyl_cyclase"/>
</dbReference>
<dbReference type="Gene3D" id="3.30.70.270">
    <property type="match status" value="1"/>
</dbReference>
<protein>
    <recommendedName>
        <fullName evidence="4">Gag-pol polyprotein</fullName>
    </recommendedName>
</protein>
<evidence type="ECO:0000256" key="1">
    <source>
        <dbReference type="SAM" id="MobiDB-lite"/>
    </source>
</evidence>
<feature type="compositionally biased region" description="Basic and acidic residues" evidence="1">
    <location>
        <begin position="96"/>
        <end position="109"/>
    </location>
</feature>
<dbReference type="PANTHER" id="PTHR37984">
    <property type="entry name" value="PROTEIN CBG26694"/>
    <property type="match status" value="1"/>
</dbReference>
<sequence length="242" mass="27817">MNSLAFLGHLVSCECIKVDLQNIEVVKSWPGPTTLMEVSSFLGLVGYYRRFVEGFYTISTPLTKFTQKVVKFQWSDECEKIFQELKDGLTKEITTRRDNSRRLEERNVDQEVSPQPPPHAPIYPLKENVTNAEFRSAFQVLGHIVMAQANREVVAPVNPTLATVAAKVYKVLAIMGVTSVEHAELATYKLKEVARIWFNKWKETRQVEVGPIEWEKFKGAFLDQFFPLEMREAKVLEFINLM</sequence>
<proteinExistence type="predicted"/>
<reference evidence="2" key="1">
    <citation type="submission" date="2023-08" db="EMBL/GenBank/DDBJ databases">
        <title>A de novo genome assembly of Solanum verrucosum Schlechtendal, a Mexican diploid species geographically isolated from the other diploid A-genome species in potato relatives.</title>
        <authorList>
            <person name="Hosaka K."/>
        </authorList>
    </citation>
    <scope>NUCLEOTIDE SEQUENCE</scope>
    <source>
        <tissue evidence="2">Young leaves</tissue>
    </source>
</reference>
<feature type="region of interest" description="Disordered" evidence="1">
    <location>
        <begin position="96"/>
        <end position="120"/>
    </location>
</feature>
<dbReference type="FunFam" id="3.30.70.270:FF:000020">
    <property type="entry name" value="Transposon Tf2-6 polyprotein-like Protein"/>
    <property type="match status" value="1"/>
</dbReference>
<keyword evidence="3" id="KW-1185">Reference proteome</keyword>
<dbReference type="PANTHER" id="PTHR37984:SF5">
    <property type="entry name" value="PROTEIN NYNRIN-LIKE"/>
    <property type="match status" value="1"/>
</dbReference>
<dbReference type="Proteomes" id="UP001234989">
    <property type="component" value="Chromosome 1"/>
</dbReference>
<dbReference type="InterPro" id="IPR050951">
    <property type="entry name" value="Retrovirus_Pol_polyprotein"/>
</dbReference>
<evidence type="ECO:0008006" key="4">
    <source>
        <dbReference type="Google" id="ProtNLM"/>
    </source>
</evidence>
<dbReference type="InterPro" id="IPR043502">
    <property type="entry name" value="DNA/RNA_pol_sf"/>
</dbReference>
<evidence type="ECO:0000313" key="2">
    <source>
        <dbReference type="EMBL" id="WMV09140.1"/>
    </source>
</evidence>